<protein>
    <submittedName>
        <fullName evidence="1">Uncharacterized protein</fullName>
    </submittedName>
</protein>
<keyword evidence="2" id="KW-1185">Reference proteome</keyword>
<dbReference type="AlphaFoldDB" id="A0A5N7D6Z1"/>
<proteinExistence type="predicted"/>
<sequence length="123" mass="13809">MSVLSLFHSASCALNAETSPFFCSSLVDFIRVVPPLFFSSFSARTFRLTIAVPFPDVLQWQTLCRSVLLNLASTSLSPFSFLHKLSHHDSSIRIGDGISGIWIWIWEVYVHYVCPHFDAVSAL</sequence>
<dbReference type="OrthoDB" id="8964853at2759"/>
<name>A0A5N7D6Z1_9EURO</name>
<dbReference type="GeneID" id="43664127"/>
<reference evidence="1 2" key="1">
    <citation type="submission" date="2019-04" db="EMBL/GenBank/DDBJ databases">
        <authorList>
            <consortium name="DOE Joint Genome Institute"/>
            <person name="Mondo S."/>
            <person name="Kjaerbolling I."/>
            <person name="Vesth T."/>
            <person name="Frisvad J.C."/>
            <person name="Nybo J.L."/>
            <person name="Theobald S."/>
            <person name="Kildgaard S."/>
            <person name="Isbrandt T."/>
            <person name="Kuo A."/>
            <person name="Sato A."/>
            <person name="Lyhne E.K."/>
            <person name="Kogle M.E."/>
            <person name="Wiebenga A."/>
            <person name="Kun R.S."/>
            <person name="Lubbers R.J."/>
            <person name="Makela M.R."/>
            <person name="Barry K."/>
            <person name="Chovatia M."/>
            <person name="Clum A."/>
            <person name="Daum C."/>
            <person name="Haridas S."/>
            <person name="He G."/>
            <person name="LaButti K."/>
            <person name="Lipzen A."/>
            <person name="Riley R."/>
            <person name="Salamov A."/>
            <person name="Simmons B.A."/>
            <person name="Magnuson J.K."/>
            <person name="Henrissat B."/>
            <person name="Mortensen U.H."/>
            <person name="Larsen T.O."/>
            <person name="Devries R.P."/>
            <person name="Grigoriev I.V."/>
            <person name="Machida M."/>
            <person name="Baker S.E."/>
            <person name="Andersen M.R."/>
            <person name="Cantor M.N."/>
            <person name="Hua S.X."/>
        </authorList>
    </citation>
    <scope>NUCLEOTIDE SEQUENCE [LARGE SCALE GENOMIC DNA]</scope>
    <source>
        <strain evidence="1 2">CBS 119388</strain>
    </source>
</reference>
<dbReference type="EMBL" id="ML736799">
    <property type="protein sequence ID" value="KAE8401518.1"/>
    <property type="molecule type" value="Genomic_DNA"/>
</dbReference>
<gene>
    <name evidence="1" type="ORF">BDV37DRAFT_177592</name>
</gene>
<accession>A0A5N7D6Z1</accession>
<organism evidence="1 2">
    <name type="scientific">Aspergillus pseudonomiae</name>
    <dbReference type="NCBI Taxonomy" id="1506151"/>
    <lineage>
        <taxon>Eukaryota</taxon>
        <taxon>Fungi</taxon>
        <taxon>Dikarya</taxon>
        <taxon>Ascomycota</taxon>
        <taxon>Pezizomycotina</taxon>
        <taxon>Eurotiomycetes</taxon>
        <taxon>Eurotiomycetidae</taxon>
        <taxon>Eurotiales</taxon>
        <taxon>Aspergillaceae</taxon>
        <taxon>Aspergillus</taxon>
        <taxon>Aspergillus subgen. Circumdati</taxon>
    </lineage>
</organism>
<evidence type="ECO:0000313" key="1">
    <source>
        <dbReference type="EMBL" id="KAE8401518.1"/>
    </source>
</evidence>
<dbReference type="RefSeq" id="XP_031938837.1">
    <property type="nucleotide sequence ID" value="XM_032079436.1"/>
</dbReference>
<dbReference type="Proteomes" id="UP000325579">
    <property type="component" value="Unassembled WGS sequence"/>
</dbReference>
<evidence type="ECO:0000313" key="2">
    <source>
        <dbReference type="Proteomes" id="UP000325579"/>
    </source>
</evidence>